<dbReference type="PANTHER" id="PTHR11042:SF160">
    <property type="entry name" value="EUKARYOTIC TRANSLATION INITIATION FACTOR 2-ALPHA KINASE 1"/>
    <property type="match status" value="1"/>
</dbReference>
<feature type="domain" description="Protein kinase" evidence="8">
    <location>
        <begin position="50"/>
        <end position="365"/>
    </location>
</feature>
<feature type="non-terminal residue" evidence="9">
    <location>
        <position position="1"/>
    </location>
</feature>
<evidence type="ECO:0000256" key="4">
    <source>
        <dbReference type="ARBA" id="ARBA00022741"/>
    </source>
</evidence>
<dbReference type="EMBL" id="LNIX01000041">
    <property type="protein sequence ID" value="OXA39106.1"/>
    <property type="molecule type" value="Genomic_DNA"/>
</dbReference>
<evidence type="ECO:0000256" key="3">
    <source>
        <dbReference type="ARBA" id="ARBA00022679"/>
    </source>
</evidence>
<evidence type="ECO:0000313" key="9">
    <source>
        <dbReference type="EMBL" id="OXA39106.1"/>
    </source>
</evidence>
<feature type="region of interest" description="Disordered" evidence="7">
    <location>
        <begin position="591"/>
        <end position="621"/>
    </location>
</feature>
<organism evidence="9 10">
    <name type="scientific">Folsomia candida</name>
    <name type="common">Springtail</name>
    <dbReference type="NCBI Taxonomy" id="158441"/>
    <lineage>
        <taxon>Eukaryota</taxon>
        <taxon>Metazoa</taxon>
        <taxon>Ecdysozoa</taxon>
        <taxon>Arthropoda</taxon>
        <taxon>Hexapoda</taxon>
        <taxon>Collembola</taxon>
        <taxon>Entomobryomorpha</taxon>
        <taxon>Isotomoidea</taxon>
        <taxon>Isotomidae</taxon>
        <taxon>Proisotominae</taxon>
        <taxon>Folsomia</taxon>
    </lineage>
</organism>
<sequence length="870" mass="98945">NIVYTMKIIKATKEVLHKKKCYQILNGELRADLPSFSSPLPKHSKLLSFIKNFAKLGSGSFGKVFLARKELYKEADVFDVMTIHQSGLSLQEEFVIKIINFSEYSSVITEVESLSTLIHPNIVSCYNVWQESPSECGTDEWNMIKEIIATQFWDEMSSLSDDGSGTSGGLQAQNNEHYLCLQFEYCDGGTLENLLDQWIASSREDEGYLVMQVLEGLLYLQVIGVVHGDLNPSNIFVQRTPQGGRYLAKIGDFGLSILNKNNNAGSSVPSFNNNGRYHAPEVGDSRLNRSHKSDMFAFGLILMQIVSADLFQDGKDRRSKVQQASVEGMFPEFVKNMMEYKWIQKLVSKHPEDRPSAGELKEIMIQTERYGKSQSFHGNPPPYNETKALISSGIGISLINDKKDYKQGYRYLCSFFYDYLSHVYSANTVAGSTPQYYSDIEWNLQTVAAIDKISLQLDRLPDQCYRLLQLIPIVSRTFGSEHLLTLDFKQALLSLYYTNQRQSSPHSFPSTQKIEFWIQLEASINNSPTFQALPATDRLKSAMFLLFVSKVINSLEKGDPKFNEGMQRALAISYGLCQDFQKILGDLEEADTSSEDGQIDDQQHQDFGLSTGDNADDEMEQEGATDQEMEHISRRGQQISRFPSDATIIFQIINCRFNVALIHLRLDEVDKARVSYKLLLEFFTDIYENKLETFELTPIIFSEYATFVMRDVSASKLYSALIYAMAACQIFEELNNQVAENYDFSSCVAMLLQSLGMKEDLKRFILHVVANSERENRLFMTAATDSRRGNLNSNLISDQEILVNFQKQMETDYGYSGRALEDTYKRVVEGSEVVISTVKDLLESPPKEVMEEGKWMQEVLDWARKLYGKF</sequence>
<keyword evidence="5 9" id="KW-0418">Kinase</keyword>
<reference evidence="9 10" key="1">
    <citation type="submission" date="2015-12" db="EMBL/GenBank/DDBJ databases">
        <title>The genome of Folsomia candida.</title>
        <authorList>
            <person name="Faddeeva A."/>
            <person name="Derks M.F."/>
            <person name="Anvar Y."/>
            <person name="Smit S."/>
            <person name="Van Straalen N."/>
            <person name="Roelofs D."/>
        </authorList>
    </citation>
    <scope>NUCLEOTIDE SEQUENCE [LARGE SCALE GENOMIC DNA]</scope>
    <source>
        <strain evidence="9 10">VU population</strain>
        <tissue evidence="9">Whole body</tissue>
    </source>
</reference>
<evidence type="ECO:0000313" key="10">
    <source>
        <dbReference type="Proteomes" id="UP000198287"/>
    </source>
</evidence>
<keyword evidence="4" id="KW-0547">Nucleotide-binding</keyword>
<protein>
    <recommendedName>
        <fullName evidence="1">non-specific serine/threonine protein kinase</fullName>
        <ecNumber evidence="1">2.7.11.1</ecNumber>
    </recommendedName>
</protein>
<dbReference type="InterPro" id="IPR000719">
    <property type="entry name" value="Prot_kinase_dom"/>
</dbReference>
<proteinExistence type="predicted"/>
<dbReference type="Gene3D" id="3.30.200.20">
    <property type="entry name" value="Phosphorylase Kinase, domain 1"/>
    <property type="match status" value="1"/>
</dbReference>
<dbReference type="PANTHER" id="PTHR11042">
    <property type="entry name" value="EUKARYOTIC TRANSLATION INITIATION FACTOR 2-ALPHA KINASE EIF2-ALPHA KINASE -RELATED"/>
    <property type="match status" value="1"/>
</dbReference>
<dbReference type="GO" id="GO:0005737">
    <property type="term" value="C:cytoplasm"/>
    <property type="evidence" value="ECO:0007669"/>
    <property type="project" value="TreeGrafter"/>
</dbReference>
<evidence type="ECO:0000259" key="8">
    <source>
        <dbReference type="PROSITE" id="PS50011"/>
    </source>
</evidence>
<dbReference type="EC" id="2.7.11.1" evidence="1"/>
<name>A0A226D4C0_FOLCA</name>
<gene>
    <name evidence="9" type="ORF">Fcan01_26108</name>
</gene>
<evidence type="ECO:0000256" key="5">
    <source>
        <dbReference type="ARBA" id="ARBA00022777"/>
    </source>
</evidence>
<keyword evidence="3" id="KW-0808">Transferase</keyword>
<dbReference type="Gene3D" id="1.10.510.10">
    <property type="entry name" value="Transferase(Phosphotransferase) domain 1"/>
    <property type="match status" value="1"/>
</dbReference>
<keyword evidence="6" id="KW-0067">ATP-binding</keyword>
<dbReference type="STRING" id="158441.A0A226D4C0"/>
<dbReference type="SUPFAM" id="SSF56112">
    <property type="entry name" value="Protein kinase-like (PK-like)"/>
    <property type="match status" value="1"/>
</dbReference>
<dbReference type="InterPro" id="IPR011009">
    <property type="entry name" value="Kinase-like_dom_sf"/>
</dbReference>
<evidence type="ECO:0000256" key="2">
    <source>
        <dbReference type="ARBA" id="ARBA00022527"/>
    </source>
</evidence>
<dbReference type="GO" id="GO:0005524">
    <property type="term" value="F:ATP binding"/>
    <property type="evidence" value="ECO:0007669"/>
    <property type="project" value="UniProtKB-KW"/>
</dbReference>
<comment type="caution">
    <text evidence="9">The sequence shown here is derived from an EMBL/GenBank/DDBJ whole genome shotgun (WGS) entry which is preliminary data.</text>
</comment>
<dbReference type="GO" id="GO:0005634">
    <property type="term" value="C:nucleus"/>
    <property type="evidence" value="ECO:0007669"/>
    <property type="project" value="TreeGrafter"/>
</dbReference>
<dbReference type="PROSITE" id="PS50011">
    <property type="entry name" value="PROTEIN_KINASE_DOM"/>
    <property type="match status" value="1"/>
</dbReference>
<evidence type="ECO:0000256" key="7">
    <source>
        <dbReference type="SAM" id="MobiDB-lite"/>
    </source>
</evidence>
<evidence type="ECO:0000256" key="6">
    <source>
        <dbReference type="ARBA" id="ARBA00022840"/>
    </source>
</evidence>
<dbReference type="AlphaFoldDB" id="A0A226D4C0"/>
<accession>A0A226D4C0</accession>
<dbReference type="InterPro" id="IPR050339">
    <property type="entry name" value="CC_SR_Kinase"/>
</dbReference>
<keyword evidence="2" id="KW-0723">Serine/threonine-protein kinase</keyword>
<dbReference type="Proteomes" id="UP000198287">
    <property type="component" value="Unassembled WGS sequence"/>
</dbReference>
<keyword evidence="10" id="KW-1185">Reference proteome</keyword>
<evidence type="ECO:0000256" key="1">
    <source>
        <dbReference type="ARBA" id="ARBA00012513"/>
    </source>
</evidence>
<dbReference type="Pfam" id="PF00069">
    <property type="entry name" value="Pkinase"/>
    <property type="match status" value="1"/>
</dbReference>
<dbReference type="GO" id="GO:0004694">
    <property type="term" value="F:eukaryotic translation initiation factor 2alpha kinase activity"/>
    <property type="evidence" value="ECO:0007669"/>
    <property type="project" value="TreeGrafter"/>
</dbReference>
<dbReference type="OrthoDB" id="310217at2759"/>